<evidence type="ECO:0000313" key="3">
    <source>
        <dbReference type="Proteomes" id="UP000253919"/>
    </source>
</evidence>
<dbReference type="EMBL" id="QASA01000001">
    <property type="protein sequence ID" value="RDC65851.1"/>
    <property type="molecule type" value="Genomic_DNA"/>
</dbReference>
<proteinExistence type="predicted"/>
<dbReference type="PANTHER" id="PTHR12110:SF41">
    <property type="entry name" value="INOSOSE DEHYDRATASE"/>
    <property type="match status" value="1"/>
</dbReference>
<protein>
    <recommendedName>
        <fullName evidence="1">Xylose isomerase-like TIM barrel domain-containing protein</fullName>
    </recommendedName>
</protein>
<reference evidence="2 3" key="1">
    <citation type="submission" date="2018-04" db="EMBL/GenBank/DDBJ databases">
        <title>Adhaeribacter sp. HMF7616 genome sequencing and assembly.</title>
        <authorList>
            <person name="Kang H."/>
            <person name="Kang J."/>
            <person name="Cha I."/>
            <person name="Kim H."/>
            <person name="Joh K."/>
        </authorList>
    </citation>
    <scope>NUCLEOTIDE SEQUENCE [LARGE SCALE GENOMIC DNA]</scope>
    <source>
        <strain evidence="2 3">HMF7616</strain>
    </source>
</reference>
<feature type="domain" description="Xylose isomerase-like TIM barrel" evidence="1">
    <location>
        <begin position="52"/>
        <end position="256"/>
    </location>
</feature>
<dbReference type="RefSeq" id="WP_115374800.1">
    <property type="nucleotide sequence ID" value="NZ_QASA01000001.1"/>
</dbReference>
<organism evidence="2 3">
    <name type="scientific">Adhaeribacter pallidiroseus</name>
    <dbReference type="NCBI Taxonomy" id="2072847"/>
    <lineage>
        <taxon>Bacteria</taxon>
        <taxon>Pseudomonadati</taxon>
        <taxon>Bacteroidota</taxon>
        <taxon>Cytophagia</taxon>
        <taxon>Cytophagales</taxon>
        <taxon>Hymenobacteraceae</taxon>
        <taxon>Adhaeribacter</taxon>
    </lineage>
</organism>
<dbReference type="Gene3D" id="3.20.20.150">
    <property type="entry name" value="Divalent-metal-dependent TIM barrel enzymes"/>
    <property type="match status" value="1"/>
</dbReference>
<name>A0A369QLQ0_9BACT</name>
<dbReference type="Pfam" id="PF01261">
    <property type="entry name" value="AP_endonuc_2"/>
    <property type="match status" value="1"/>
</dbReference>
<dbReference type="AlphaFoldDB" id="A0A369QLQ0"/>
<dbReference type="InterPro" id="IPR050312">
    <property type="entry name" value="IolE/XylAMocC-like"/>
</dbReference>
<evidence type="ECO:0000313" key="2">
    <source>
        <dbReference type="EMBL" id="RDC65851.1"/>
    </source>
</evidence>
<accession>A0A369QLQ0</accession>
<dbReference type="Proteomes" id="UP000253919">
    <property type="component" value="Unassembled WGS sequence"/>
</dbReference>
<sequence>MKTRREFLKTSGGMVLGGLFLPYLTEAAKVKNVGINLYSVREPMLADAKGTLEKLAKIGYKEIESAKSVKGNYYGLQPKEIKQITKDLGLTLRSGHVPVNATWQKSVDEAAEAGQDYLIAAGLPSRGQTIDNYKKVADIFNKSAEDCQKANLIFGYHNGGSDFAQENGQTLYDVLLDNTNPDLVKMELDLGWAIVGGGDPVQYFEKYPGRFPLWHIKDIKKDKAESTEFGKGRIDIAGLLQNKKKSDMKYFFVEQEEWDHSPLESLQYNYGYLMKLSM</sequence>
<dbReference type="InterPro" id="IPR006311">
    <property type="entry name" value="TAT_signal"/>
</dbReference>
<keyword evidence="3" id="KW-1185">Reference proteome</keyword>
<dbReference type="PROSITE" id="PS51318">
    <property type="entry name" value="TAT"/>
    <property type="match status" value="1"/>
</dbReference>
<dbReference type="InterPro" id="IPR036237">
    <property type="entry name" value="Xyl_isomerase-like_sf"/>
</dbReference>
<dbReference type="PANTHER" id="PTHR12110">
    <property type="entry name" value="HYDROXYPYRUVATE ISOMERASE"/>
    <property type="match status" value="1"/>
</dbReference>
<evidence type="ECO:0000259" key="1">
    <source>
        <dbReference type="Pfam" id="PF01261"/>
    </source>
</evidence>
<comment type="caution">
    <text evidence="2">The sequence shown here is derived from an EMBL/GenBank/DDBJ whole genome shotgun (WGS) entry which is preliminary data.</text>
</comment>
<dbReference type="InterPro" id="IPR013022">
    <property type="entry name" value="Xyl_isomerase-like_TIM-brl"/>
</dbReference>
<dbReference type="SUPFAM" id="SSF51658">
    <property type="entry name" value="Xylose isomerase-like"/>
    <property type="match status" value="1"/>
</dbReference>
<gene>
    <name evidence="2" type="ORF">AHMF7616_04482</name>
</gene>
<dbReference type="OrthoDB" id="9798407at2"/>